<proteinExistence type="predicted"/>
<protein>
    <submittedName>
        <fullName evidence="1">Hemophilus-specific protein, uncharacterized</fullName>
    </submittedName>
</protein>
<dbReference type="AlphaFoldDB" id="Q0I4R2"/>
<name>Q0I4R2_HISS1</name>
<organism evidence="1">
    <name type="scientific">Histophilus somni (strain 129Pt)</name>
    <name type="common">Haemophilus somnus</name>
    <dbReference type="NCBI Taxonomy" id="205914"/>
    <lineage>
        <taxon>Bacteria</taxon>
        <taxon>Pseudomonadati</taxon>
        <taxon>Pseudomonadota</taxon>
        <taxon>Gammaproteobacteria</taxon>
        <taxon>Pasteurellales</taxon>
        <taxon>Pasteurellaceae</taxon>
        <taxon>Histophilus</taxon>
    </lineage>
</organism>
<gene>
    <name evidence="1" type="ordered locus">HS_1321</name>
</gene>
<evidence type="ECO:0000313" key="1">
    <source>
        <dbReference type="EMBL" id="ABI25596.1"/>
    </source>
</evidence>
<accession>Q0I4R2</accession>
<reference evidence="1" key="1">
    <citation type="submission" date="2006-08" db="EMBL/GenBank/DDBJ databases">
        <title>Complete genome sequence of Haemophilus somnus 129PT.</title>
        <authorList>
            <person name="Copeland A."/>
            <person name="Lucas S."/>
            <person name="Lapidus A."/>
            <person name="Barry K."/>
            <person name="Glavina del Rio T."/>
            <person name="Hammon N."/>
            <person name="Dalin E."/>
            <person name="Tice H."/>
            <person name="Pitluck S."/>
            <person name="Brettin T.S."/>
            <person name="Bruce D."/>
            <person name="Challacombe J.F."/>
            <person name="Chertkov O."/>
            <person name="Detter J.C."/>
            <person name="Gilna P."/>
            <person name="Han S."/>
            <person name="Misra M."/>
            <person name="Tapia R."/>
            <person name="Thayer N.N."/>
            <person name="Xie G."/>
            <person name="Inzana T.J."/>
            <person name="Duncan A.J."/>
            <person name="Siddaramppa S."/>
            <person name="Richardson P."/>
        </authorList>
    </citation>
    <scope>NUCLEOTIDE SEQUENCE</scope>
    <source>
        <strain evidence="1">129PT</strain>
    </source>
</reference>
<dbReference type="EMBL" id="CP000436">
    <property type="protein sequence ID" value="ABI25596.1"/>
    <property type="molecule type" value="Genomic_DNA"/>
</dbReference>
<dbReference type="KEGG" id="hso:HS_1321"/>
<sequence length="90" mass="10360">MVLWQIKVVIFKGFSNKTRGRIMATLMEKDSLINGISQTLGLIVAQTGGRNEDSELLAGLRNKLYALKPEEIDYEELSKLVRKKFHKYKF</sequence>
<dbReference type="eggNOG" id="ENOG5030U2H">
    <property type="taxonomic scope" value="Bacteria"/>
</dbReference>
<dbReference type="HOGENOM" id="CLU_2436685_0_0_6"/>